<organism evidence="3 4">
    <name type="scientific">Lasiosphaeria miniovina</name>
    <dbReference type="NCBI Taxonomy" id="1954250"/>
    <lineage>
        <taxon>Eukaryota</taxon>
        <taxon>Fungi</taxon>
        <taxon>Dikarya</taxon>
        <taxon>Ascomycota</taxon>
        <taxon>Pezizomycotina</taxon>
        <taxon>Sordariomycetes</taxon>
        <taxon>Sordariomycetidae</taxon>
        <taxon>Sordariales</taxon>
        <taxon>Lasiosphaeriaceae</taxon>
        <taxon>Lasiosphaeria</taxon>
    </lineage>
</organism>
<gene>
    <name evidence="3" type="ORF">B0T26DRAFT_749437</name>
</gene>
<evidence type="ECO:0000313" key="3">
    <source>
        <dbReference type="EMBL" id="KAK0721969.1"/>
    </source>
</evidence>
<dbReference type="PANTHER" id="PTHR15032">
    <property type="entry name" value="N-ACYL-PHOSPHATIDYLETHANOLAMINE-HYDROLYZING PHOSPHOLIPASE D"/>
    <property type="match status" value="1"/>
</dbReference>
<evidence type="ECO:0000313" key="4">
    <source>
        <dbReference type="Proteomes" id="UP001172101"/>
    </source>
</evidence>
<dbReference type="GeneID" id="85328376"/>
<feature type="domain" description="Metallo-beta-lactamase" evidence="2">
    <location>
        <begin position="64"/>
        <end position="211"/>
    </location>
</feature>
<dbReference type="GO" id="GO:0070292">
    <property type="term" value="P:N-acylphosphatidylethanolamine metabolic process"/>
    <property type="evidence" value="ECO:0007669"/>
    <property type="project" value="TreeGrafter"/>
</dbReference>
<dbReference type="PANTHER" id="PTHR15032:SF4">
    <property type="entry name" value="N-ACYL-PHOSPHATIDYLETHANOLAMINE-HYDROLYZING PHOSPHOLIPASE D"/>
    <property type="match status" value="1"/>
</dbReference>
<feature type="region of interest" description="Disordered" evidence="1">
    <location>
        <begin position="203"/>
        <end position="228"/>
    </location>
</feature>
<evidence type="ECO:0000256" key="1">
    <source>
        <dbReference type="SAM" id="MobiDB-lite"/>
    </source>
</evidence>
<dbReference type="SUPFAM" id="SSF56281">
    <property type="entry name" value="Metallo-hydrolase/oxidoreductase"/>
    <property type="match status" value="1"/>
</dbReference>
<dbReference type="GO" id="GO:0070291">
    <property type="term" value="P:N-acylethanolamine metabolic process"/>
    <property type="evidence" value="ECO:0007669"/>
    <property type="project" value="TreeGrafter"/>
</dbReference>
<comment type="caution">
    <text evidence="3">The sequence shown here is derived from an EMBL/GenBank/DDBJ whole genome shotgun (WGS) entry which is preliminary data.</text>
</comment>
<reference evidence="3" key="1">
    <citation type="submission" date="2023-06" db="EMBL/GenBank/DDBJ databases">
        <title>Genome-scale phylogeny and comparative genomics of the fungal order Sordariales.</title>
        <authorList>
            <consortium name="Lawrence Berkeley National Laboratory"/>
            <person name="Hensen N."/>
            <person name="Bonometti L."/>
            <person name="Westerberg I."/>
            <person name="Brannstrom I.O."/>
            <person name="Guillou S."/>
            <person name="Cros-Aarteil S."/>
            <person name="Calhoun S."/>
            <person name="Haridas S."/>
            <person name="Kuo A."/>
            <person name="Mondo S."/>
            <person name="Pangilinan J."/>
            <person name="Riley R."/>
            <person name="LaButti K."/>
            <person name="Andreopoulos B."/>
            <person name="Lipzen A."/>
            <person name="Chen C."/>
            <person name="Yanf M."/>
            <person name="Daum C."/>
            <person name="Ng V."/>
            <person name="Clum A."/>
            <person name="Steindorff A."/>
            <person name="Ohm R."/>
            <person name="Martin F."/>
            <person name="Silar P."/>
            <person name="Natvig D."/>
            <person name="Lalanne C."/>
            <person name="Gautier V."/>
            <person name="Ament-velasquez S.L."/>
            <person name="Kruys A."/>
            <person name="Hutchinson M.I."/>
            <person name="Powell A.J."/>
            <person name="Barry K."/>
            <person name="Miller A.N."/>
            <person name="Grigoriev I.V."/>
            <person name="Debuchy R."/>
            <person name="Gladieux P."/>
            <person name="Thoren M.H."/>
            <person name="Johannesson H."/>
        </authorList>
    </citation>
    <scope>NUCLEOTIDE SEQUENCE</scope>
    <source>
        <strain evidence="3">SMH2392-1A</strain>
    </source>
</reference>
<protein>
    <submittedName>
        <fullName evidence="3">Beta-lactamase superfamily domain-containing protein</fullName>
    </submittedName>
</protein>
<dbReference type="Proteomes" id="UP001172101">
    <property type="component" value="Unassembled WGS sequence"/>
</dbReference>
<evidence type="ECO:0000259" key="2">
    <source>
        <dbReference type="Pfam" id="PF12706"/>
    </source>
</evidence>
<dbReference type="Gene3D" id="3.60.15.10">
    <property type="entry name" value="Ribonuclease Z/Hydroxyacylglutathione hydrolase-like"/>
    <property type="match status" value="1"/>
</dbReference>
<dbReference type="GO" id="GO:0070290">
    <property type="term" value="F:N-acylphosphatidylethanolamine-specific phospholipase D activity"/>
    <property type="evidence" value="ECO:0007669"/>
    <property type="project" value="TreeGrafter"/>
</dbReference>
<dbReference type="EMBL" id="JAUIRO010000003">
    <property type="protein sequence ID" value="KAK0721969.1"/>
    <property type="molecule type" value="Genomic_DNA"/>
</dbReference>
<dbReference type="RefSeq" id="XP_060297893.1">
    <property type="nucleotide sequence ID" value="XM_060445106.1"/>
</dbReference>
<name>A0AA40DZ72_9PEZI</name>
<feature type="region of interest" description="Disordered" evidence="1">
    <location>
        <begin position="166"/>
        <end position="189"/>
    </location>
</feature>
<dbReference type="AlphaFoldDB" id="A0AA40DZ72"/>
<dbReference type="InterPro" id="IPR001279">
    <property type="entry name" value="Metallo-B-lactamas"/>
</dbReference>
<dbReference type="GO" id="GO:0005737">
    <property type="term" value="C:cytoplasm"/>
    <property type="evidence" value="ECO:0007669"/>
    <property type="project" value="TreeGrafter"/>
</dbReference>
<dbReference type="Pfam" id="PF12706">
    <property type="entry name" value="Lactamase_B_2"/>
    <property type="match status" value="1"/>
</dbReference>
<sequence>MAPPKTVQKESRLLGKLLVPDTSNVKIPSATAKFLPSHAASTAALRSTWFGHASCYVELPSGFRTLFDPVFEERLSAMGRKRFTPAACRPGDFLALGAVFISHSHHDHLSLPSVKELVRAYPGVHFFVGLGLAKWFQDSGVSAATEMDWWDGADVVLKRSRASEAGVDAGQGVGNDNSSPPERISSGGKSVWFAGDTGYRSMPEGMEELGPGFDELPRTPGFTQIGSQ</sequence>
<accession>A0AA40DZ72</accession>
<dbReference type="InterPro" id="IPR036866">
    <property type="entry name" value="RibonucZ/Hydroxyglut_hydro"/>
</dbReference>
<keyword evidence="4" id="KW-1185">Reference proteome</keyword>
<proteinExistence type="predicted"/>